<dbReference type="OrthoDB" id="2884912at2759"/>
<protein>
    <submittedName>
        <fullName evidence="2">Uncharacterized protein</fullName>
    </submittedName>
</protein>
<evidence type="ECO:0000313" key="3">
    <source>
        <dbReference type="Proteomes" id="UP000284706"/>
    </source>
</evidence>
<sequence>MFMKLTSVIAAALLVPAAFVQGTALPTAAIIKARKTDASPDATVCTGAASANHGCVNIPISSDTCMSFTGGLTFLNKEVSSAVIPDGFVCTFFEQFGCESAPRGGDTTVLTGGSWIFTSVPGLTTNINFNNLASSFQCSPLYVGEAMAWFREKYPRVPIQSTHLELATISGSATWSVPIQASGAAYRLSNTPSTPSFLAP</sequence>
<name>A0A409Y2X7_9AGAR</name>
<comment type="caution">
    <text evidence="2">The sequence shown here is derived from an EMBL/GenBank/DDBJ whole genome shotgun (WGS) entry which is preliminary data.</text>
</comment>
<feature type="chain" id="PRO_5019312731" evidence="1">
    <location>
        <begin position="23"/>
        <end position="200"/>
    </location>
</feature>
<reference evidence="2 3" key="1">
    <citation type="journal article" date="2018" name="Evol. Lett.">
        <title>Horizontal gene cluster transfer increased hallucinogenic mushroom diversity.</title>
        <authorList>
            <person name="Reynolds H.T."/>
            <person name="Vijayakumar V."/>
            <person name="Gluck-Thaler E."/>
            <person name="Korotkin H.B."/>
            <person name="Matheny P.B."/>
            <person name="Slot J.C."/>
        </authorList>
    </citation>
    <scope>NUCLEOTIDE SEQUENCE [LARGE SCALE GENOMIC DNA]</scope>
    <source>
        <strain evidence="2 3">SRW20</strain>
    </source>
</reference>
<gene>
    <name evidence="2" type="ORF">CVT26_006572</name>
</gene>
<dbReference type="EMBL" id="NHYE01001261">
    <property type="protein sequence ID" value="PPQ97338.1"/>
    <property type="molecule type" value="Genomic_DNA"/>
</dbReference>
<keyword evidence="3" id="KW-1185">Reference proteome</keyword>
<evidence type="ECO:0000256" key="1">
    <source>
        <dbReference type="SAM" id="SignalP"/>
    </source>
</evidence>
<proteinExistence type="predicted"/>
<dbReference type="AlphaFoldDB" id="A0A409Y2X7"/>
<dbReference type="Proteomes" id="UP000284706">
    <property type="component" value="Unassembled WGS sequence"/>
</dbReference>
<evidence type="ECO:0000313" key="2">
    <source>
        <dbReference type="EMBL" id="PPQ97338.1"/>
    </source>
</evidence>
<dbReference type="InParanoid" id="A0A409Y2X7"/>
<keyword evidence="1" id="KW-0732">Signal</keyword>
<feature type="signal peptide" evidence="1">
    <location>
        <begin position="1"/>
        <end position="22"/>
    </location>
</feature>
<accession>A0A409Y2X7</accession>
<organism evidence="2 3">
    <name type="scientific">Gymnopilus dilepis</name>
    <dbReference type="NCBI Taxonomy" id="231916"/>
    <lineage>
        <taxon>Eukaryota</taxon>
        <taxon>Fungi</taxon>
        <taxon>Dikarya</taxon>
        <taxon>Basidiomycota</taxon>
        <taxon>Agaricomycotina</taxon>
        <taxon>Agaricomycetes</taxon>
        <taxon>Agaricomycetidae</taxon>
        <taxon>Agaricales</taxon>
        <taxon>Agaricineae</taxon>
        <taxon>Hymenogastraceae</taxon>
        <taxon>Gymnopilus</taxon>
    </lineage>
</organism>